<dbReference type="InterPro" id="IPR005358">
    <property type="entry name" value="Puta_zinc/iron-chelating_dom"/>
</dbReference>
<sequence length="248" mass="29443">MDNRLTYEDMLKICETINIHYIPDEQLFYDTIDHILENPENESASEIILETFTALLKLIDSQIKEIETKVNIQPSCFKGCAYCCYFPIITTRLEAKLILQYIQSLPEEQKQDIFEHLLNYFESNKEQLEKVCSIDFHEDPQFKFKYISEQVSCPFLDRSSNTCKVYEVRPTPCRTYLNYCHPNVCAQSLMPRETFSYEFLHEFYMTALNEVLQEFLYEDEDLGITFPDDVFHIDYLPKLLKEELCNKS</sequence>
<evidence type="ECO:0000313" key="1">
    <source>
        <dbReference type="EMBL" id="WNF33658.1"/>
    </source>
</evidence>
<name>A0ABY9WCI2_9BACI</name>
<dbReference type="Pfam" id="PF03692">
    <property type="entry name" value="CxxCxxCC"/>
    <property type="match status" value="1"/>
</dbReference>
<proteinExistence type="predicted"/>
<dbReference type="EMBL" id="CP134501">
    <property type="protein sequence ID" value="WNF33658.1"/>
    <property type="molecule type" value="Genomic_DNA"/>
</dbReference>
<keyword evidence="2" id="KW-1185">Reference proteome</keyword>
<reference evidence="1 2" key="1">
    <citation type="submission" date="2023-09" db="EMBL/GenBank/DDBJ databases">
        <title>Different Types of Thermotolerant Ring-Cleaving Dioxygenases derived from Aeribacillus composti HB-1 applied for multiple aromatic hydrocarbons removal.</title>
        <authorList>
            <person name="Cao L."/>
            <person name="Li M."/>
            <person name="Ma T."/>
        </authorList>
    </citation>
    <scope>NUCLEOTIDE SEQUENCE [LARGE SCALE GENOMIC DNA]</scope>
    <source>
        <strain evidence="1 2">HB-1</strain>
    </source>
</reference>
<dbReference type="RefSeq" id="WP_311066871.1">
    <property type="nucleotide sequence ID" value="NZ_CP134501.1"/>
</dbReference>
<organism evidence="1 2">
    <name type="scientific">Aeribacillus composti</name>
    <dbReference type="NCBI Taxonomy" id="1868734"/>
    <lineage>
        <taxon>Bacteria</taxon>
        <taxon>Bacillati</taxon>
        <taxon>Bacillota</taxon>
        <taxon>Bacilli</taxon>
        <taxon>Bacillales</taxon>
        <taxon>Bacillaceae</taxon>
        <taxon>Aeribacillus</taxon>
    </lineage>
</organism>
<gene>
    <name evidence="1" type="ORF">RI196_02930</name>
</gene>
<accession>A0ABY9WCI2</accession>
<dbReference type="GeneID" id="301124896"/>
<protein>
    <submittedName>
        <fullName evidence="1">YkgJ family cysteine cluster protein</fullName>
    </submittedName>
</protein>
<evidence type="ECO:0000313" key="2">
    <source>
        <dbReference type="Proteomes" id="UP001303701"/>
    </source>
</evidence>
<dbReference type="Proteomes" id="UP001303701">
    <property type="component" value="Chromosome"/>
</dbReference>